<evidence type="ECO:0000313" key="4">
    <source>
        <dbReference type="Proteomes" id="UP000288805"/>
    </source>
</evidence>
<evidence type="ECO:0000256" key="2">
    <source>
        <dbReference type="ARBA" id="ARBA00022821"/>
    </source>
</evidence>
<evidence type="ECO:0000256" key="1">
    <source>
        <dbReference type="ARBA" id="ARBA00022741"/>
    </source>
</evidence>
<dbReference type="GO" id="GO:0006952">
    <property type="term" value="P:defense response"/>
    <property type="evidence" value="ECO:0007669"/>
    <property type="project" value="UniProtKB-KW"/>
</dbReference>
<dbReference type="InterPro" id="IPR042197">
    <property type="entry name" value="Apaf_helical"/>
</dbReference>
<reference evidence="3 4" key="1">
    <citation type="journal article" date="2018" name="PLoS Genet.">
        <title>Population sequencing reveals clonal diversity and ancestral inbreeding in the grapevine cultivar Chardonnay.</title>
        <authorList>
            <person name="Roach M.J."/>
            <person name="Johnson D.L."/>
            <person name="Bohlmann J."/>
            <person name="van Vuuren H.J."/>
            <person name="Jones S.J."/>
            <person name="Pretorius I.S."/>
            <person name="Schmidt S.A."/>
            <person name="Borneman A.R."/>
        </authorList>
    </citation>
    <scope>NUCLEOTIDE SEQUENCE [LARGE SCALE GENOMIC DNA]</scope>
    <source>
        <strain evidence="4">cv. Chardonnay</strain>
        <tissue evidence="3">Leaf</tissue>
    </source>
</reference>
<keyword evidence="1" id="KW-0547">Nucleotide-binding</keyword>
<proteinExistence type="predicted"/>
<gene>
    <name evidence="3" type="primary">VvCHDp000209_26</name>
    <name evidence="3" type="ORF">CK203_059928</name>
</gene>
<comment type="caution">
    <text evidence="3">The sequence shown here is derived from an EMBL/GenBank/DDBJ whole genome shotgun (WGS) entry which is preliminary data.</text>
</comment>
<dbReference type="EMBL" id="QGNW01000381">
    <property type="protein sequence ID" value="RVW73893.1"/>
    <property type="molecule type" value="Genomic_DNA"/>
</dbReference>
<dbReference type="PANTHER" id="PTHR33463">
    <property type="entry name" value="NB-ARC DOMAIN-CONTAINING PROTEIN-RELATED"/>
    <property type="match status" value="1"/>
</dbReference>
<evidence type="ECO:0000313" key="3">
    <source>
        <dbReference type="EMBL" id="RVW73893.1"/>
    </source>
</evidence>
<name>A0A438GNV8_VITVI</name>
<accession>A0A438GNV8</accession>
<dbReference type="PANTHER" id="PTHR33463:SF179">
    <property type="entry name" value="NB-ARC DOMAIN-CONTAINING PROTEIN"/>
    <property type="match status" value="1"/>
</dbReference>
<dbReference type="AlphaFoldDB" id="A0A438GNV8"/>
<protein>
    <submittedName>
        <fullName evidence="3">Putative disease resistance protein</fullName>
    </submittedName>
</protein>
<sequence length="362" mass="41899">MNKERHISWIRDVLEINHRVRELKTSSKKKEKNVLKVLPSEITRLLDHSVSDIKARVPEDNIWTISRSGPMFLTAYERNLLNLVTDFTIRQLVEFQSIAISVIDDTSLMSRLENLPRIREMFNIVIQVNASSYSTIEGTNWWDSKNNQKIIFGLGPWDDGYMIVDLYIIMQDHLSSWNLFCSIVGEAMGSWRIAKHVFKRCYGHLLAIVLMARALRGVESVQIWKHASHALDLLPTSQTEDRILFNALEFILLLLGIADECVKYCAFYLDSEGTYSVDLIESWMKHKLIRTFEEGKKIVQKLVNAFLLESCGNGDLVRMQDEIRKEFLNLFKTKMNPMLLELGGRGPMEVPKNAAWEKVRFT</sequence>
<dbReference type="Gene3D" id="1.10.8.430">
    <property type="entry name" value="Helical domain of apoptotic protease-activating factors"/>
    <property type="match status" value="1"/>
</dbReference>
<dbReference type="Proteomes" id="UP000288805">
    <property type="component" value="Unassembled WGS sequence"/>
</dbReference>
<organism evidence="3 4">
    <name type="scientific">Vitis vinifera</name>
    <name type="common">Grape</name>
    <dbReference type="NCBI Taxonomy" id="29760"/>
    <lineage>
        <taxon>Eukaryota</taxon>
        <taxon>Viridiplantae</taxon>
        <taxon>Streptophyta</taxon>
        <taxon>Embryophyta</taxon>
        <taxon>Tracheophyta</taxon>
        <taxon>Spermatophyta</taxon>
        <taxon>Magnoliopsida</taxon>
        <taxon>eudicotyledons</taxon>
        <taxon>Gunneridae</taxon>
        <taxon>Pentapetalae</taxon>
        <taxon>rosids</taxon>
        <taxon>Vitales</taxon>
        <taxon>Vitaceae</taxon>
        <taxon>Viteae</taxon>
        <taxon>Vitis</taxon>
    </lineage>
</organism>
<keyword evidence="2" id="KW-0611">Plant defense</keyword>
<dbReference type="GO" id="GO:0000166">
    <property type="term" value="F:nucleotide binding"/>
    <property type="evidence" value="ECO:0007669"/>
    <property type="project" value="UniProtKB-KW"/>
</dbReference>
<dbReference type="InterPro" id="IPR050905">
    <property type="entry name" value="Plant_NBS-LRR"/>
</dbReference>